<name>E4Q613_CALOW</name>
<dbReference type="InterPro" id="IPR002611">
    <property type="entry name" value="IstB_ATP-bd"/>
</dbReference>
<dbReference type="GO" id="GO:0005524">
    <property type="term" value="F:ATP binding"/>
    <property type="evidence" value="ECO:0007669"/>
    <property type="project" value="InterPro"/>
</dbReference>
<accession>E4Q613</accession>
<dbReference type="eggNOG" id="COG1484">
    <property type="taxonomic scope" value="Bacteria"/>
</dbReference>
<dbReference type="InterPro" id="IPR027417">
    <property type="entry name" value="P-loop_NTPase"/>
</dbReference>
<feature type="coiled-coil region" evidence="1">
    <location>
        <begin position="36"/>
        <end position="65"/>
    </location>
</feature>
<feature type="domain" description="AAA+ ATPase" evidence="2">
    <location>
        <begin position="106"/>
        <end position="243"/>
    </location>
</feature>
<dbReference type="PANTHER" id="PTHR30050:SF4">
    <property type="entry name" value="ATP-BINDING PROTEIN RV3427C IN INSERTION SEQUENCE-RELATED"/>
    <property type="match status" value="1"/>
</dbReference>
<dbReference type="Proteomes" id="UP000006889">
    <property type="component" value="Chromosome"/>
</dbReference>
<dbReference type="GO" id="GO:0006260">
    <property type="term" value="P:DNA replication"/>
    <property type="evidence" value="ECO:0007669"/>
    <property type="project" value="TreeGrafter"/>
</dbReference>
<reference key="1">
    <citation type="submission" date="2010-09" db="EMBL/GenBank/DDBJ databases">
        <title>Complete sequence of Caldicellulosiruptor owensensis OL.</title>
        <authorList>
            <consortium name="US DOE Joint Genome Institute"/>
            <person name="Lucas S."/>
            <person name="Copeland A."/>
            <person name="Lapidus A."/>
            <person name="Cheng J.-F."/>
            <person name="Bruce D."/>
            <person name="Goodwin L."/>
            <person name="Pitluck S."/>
            <person name="Davenport K."/>
            <person name="Detter J.C."/>
            <person name="Han C."/>
            <person name="Tapia R."/>
            <person name="Land M."/>
            <person name="Hauser L."/>
            <person name="Chang Y.-J."/>
            <person name="Jeffries C."/>
            <person name="Kyrpides N."/>
            <person name="Ivanova N."/>
            <person name="Mikhailova N."/>
            <person name="Blumer-Schuette S.E."/>
            <person name="Kelly R.M."/>
            <person name="Woyke T."/>
        </authorList>
    </citation>
    <scope>NUCLEOTIDE SEQUENCE</scope>
    <source>
        <strain>OL</strain>
    </source>
</reference>
<dbReference type="SMART" id="SM00382">
    <property type="entry name" value="AAA"/>
    <property type="match status" value="1"/>
</dbReference>
<keyword evidence="4" id="KW-1185">Reference proteome</keyword>
<dbReference type="HOGENOM" id="CLU_062999_3_2_9"/>
<dbReference type="InterPro" id="IPR003593">
    <property type="entry name" value="AAA+_ATPase"/>
</dbReference>
<gene>
    <name evidence="3" type="ordered locus">Calow_0819</name>
</gene>
<dbReference type="EMBL" id="CP002216">
    <property type="protein sequence ID" value="ADQ04387.1"/>
    <property type="molecule type" value="Genomic_DNA"/>
</dbReference>
<evidence type="ECO:0000313" key="4">
    <source>
        <dbReference type="Proteomes" id="UP000006889"/>
    </source>
</evidence>
<dbReference type="KEGG" id="cow:Calow_0819"/>
<organism evidence="3 4">
    <name type="scientific">Caldicellulosiruptor owensensis (strain ATCC 700167 / DSM 13100 / OL)</name>
    <dbReference type="NCBI Taxonomy" id="632518"/>
    <lineage>
        <taxon>Bacteria</taxon>
        <taxon>Bacillati</taxon>
        <taxon>Bacillota</taxon>
        <taxon>Bacillota incertae sedis</taxon>
        <taxon>Caldicellulosiruptorales</taxon>
        <taxon>Caldicellulosiruptoraceae</taxon>
        <taxon>Caldicellulosiruptor</taxon>
    </lineage>
</organism>
<dbReference type="Gene3D" id="3.40.50.300">
    <property type="entry name" value="P-loop containing nucleotide triphosphate hydrolases"/>
    <property type="match status" value="1"/>
</dbReference>
<evidence type="ECO:0000256" key="1">
    <source>
        <dbReference type="SAM" id="Coils"/>
    </source>
</evidence>
<proteinExistence type="predicted"/>
<dbReference type="AlphaFoldDB" id="E4Q613"/>
<dbReference type="STRING" id="632518.Calow_0819"/>
<protein>
    <submittedName>
        <fullName evidence="3">AAA ATPase</fullName>
    </submittedName>
</protein>
<evidence type="ECO:0000313" key="3">
    <source>
        <dbReference type="EMBL" id="ADQ04387.1"/>
    </source>
</evidence>
<sequence length="266" mass="31360">MDSHSNCEIQICPTCGKPLQTKIEILGMLRVVPVMCECQKREYEQQQQMRELEQKRLRLERLKKYSLMDEQFRECTFENFIVDDENEKYYKLALNYCRRWQEMKQKNIGLLLWGLPGTGKSYLAFCIANKLIEQLIPVIAISSIGFLNMLKQTYSNYGQEGEAEIIAMFRNASLLVLDDLGAENETGWAKEKLYELIDFRYRDKKPLIVTTNLTPDQLKQKMTQQDKVPRTYDRLIEMCYPIEVKGKSRRIEKAKEKENIIKSLLE</sequence>
<reference evidence="3 4" key="2">
    <citation type="journal article" date="2011" name="J. Bacteriol.">
        <title>Complete genome sequences for the anaerobic, extremely thermophilic plant biomass-degrading bacteria Caldicellulosiruptor hydrothermalis, Caldicellulosiruptor kristjanssonii, Caldicellulosiruptor kronotskyensis, Caldicellulosiruptor owensenis, and Caldicellulosiruptor lactoaceticus.</title>
        <authorList>
            <person name="Blumer-Schuette S.E."/>
            <person name="Ozdemir I."/>
            <person name="Mistry D."/>
            <person name="Lucas S."/>
            <person name="Lapidus A."/>
            <person name="Cheng J.F."/>
            <person name="Goodwin L.A."/>
            <person name="Pitluck S."/>
            <person name="Land M.L."/>
            <person name="Hauser L.J."/>
            <person name="Woyke T."/>
            <person name="Mikhailova N."/>
            <person name="Pati A."/>
            <person name="Kyrpides N.C."/>
            <person name="Ivanova N."/>
            <person name="Detter J.C."/>
            <person name="Walston-Davenport K."/>
            <person name="Han S."/>
            <person name="Adams M.W."/>
            <person name="Kelly R.M."/>
        </authorList>
    </citation>
    <scope>NUCLEOTIDE SEQUENCE [LARGE SCALE GENOMIC DNA]</scope>
    <source>
        <strain evidence="4">ATCC 700167 / DSM 13100 / OL</strain>
    </source>
</reference>
<dbReference type="SUPFAM" id="SSF52540">
    <property type="entry name" value="P-loop containing nucleoside triphosphate hydrolases"/>
    <property type="match status" value="1"/>
</dbReference>
<keyword evidence="1" id="KW-0175">Coiled coil</keyword>
<dbReference type="PANTHER" id="PTHR30050">
    <property type="entry name" value="CHROMOSOMAL REPLICATION INITIATOR PROTEIN DNAA"/>
    <property type="match status" value="1"/>
</dbReference>
<dbReference type="NCBIfam" id="NF005992">
    <property type="entry name" value="PRK08116.1"/>
    <property type="match status" value="1"/>
</dbReference>
<evidence type="ECO:0000259" key="2">
    <source>
        <dbReference type="SMART" id="SM00382"/>
    </source>
</evidence>
<dbReference type="Pfam" id="PF01695">
    <property type="entry name" value="IstB_IS21"/>
    <property type="match status" value="1"/>
</dbReference>